<dbReference type="EMBL" id="JAUSUQ010000003">
    <property type="protein sequence ID" value="MDQ0338452.1"/>
    <property type="molecule type" value="Genomic_DNA"/>
</dbReference>
<evidence type="ECO:0000313" key="2">
    <source>
        <dbReference type="Proteomes" id="UP001232445"/>
    </source>
</evidence>
<keyword evidence="2" id="KW-1185">Reference proteome</keyword>
<dbReference type="RefSeq" id="WP_370875835.1">
    <property type="nucleotide sequence ID" value="NZ_JAUSUQ010000003.1"/>
</dbReference>
<evidence type="ECO:0000313" key="1">
    <source>
        <dbReference type="EMBL" id="MDQ0338452.1"/>
    </source>
</evidence>
<comment type="caution">
    <text evidence="1">The sequence shown here is derived from an EMBL/GenBank/DDBJ whole genome shotgun (WGS) entry which is preliminary data.</text>
</comment>
<dbReference type="Proteomes" id="UP001232445">
    <property type="component" value="Unassembled WGS sequence"/>
</dbReference>
<reference evidence="1 2" key="1">
    <citation type="submission" date="2023-07" db="EMBL/GenBank/DDBJ databases">
        <title>Genomic Encyclopedia of Type Strains, Phase IV (KMG-IV): sequencing the most valuable type-strain genomes for metagenomic binning, comparative biology and taxonomic classification.</title>
        <authorList>
            <person name="Goeker M."/>
        </authorList>
    </citation>
    <scope>NUCLEOTIDE SEQUENCE [LARGE SCALE GENOMIC DNA]</scope>
    <source>
        <strain evidence="1 2">DSM 17740</strain>
    </source>
</reference>
<sequence>MGTALLLFLGLADVGVLAADGDRAVLPVDRHGDASIAPIDHVSVGKVQEYADENIDADIFASIHLEWENERMLVVLSVTEPLRDEQQLALQQLVQEPAELKIRIVDYSAEELYRKQAEIDMRAFEYQGVKIWYVGVNVFDNRLEIGIDPFNEDTAQLVYDQYGEDMITVVEGHEVKTLHLPVSSGEEPRMDLAVDGEFEAEKTGDGESMDTIAPRGSSSKGKEPVELLLAFFNVFSHLHLKICFVFRVQGSHMLHFFQTVCNGIWQTSDIINL</sequence>
<organism evidence="1 2">
    <name type="scientific">Caldalkalibacillus uzonensis</name>
    <dbReference type="NCBI Taxonomy" id="353224"/>
    <lineage>
        <taxon>Bacteria</taxon>
        <taxon>Bacillati</taxon>
        <taxon>Bacillota</taxon>
        <taxon>Bacilli</taxon>
        <taxon>Bacillales</taxon>
        <taxon>Bacillaceae</taxon>
        <taxon>Caldalkalibacillus</taxon>
    </lineage>
</organism>
<accession>A0ABU0CPW9</accession>
<gene>
    <name evidence="1" type="ORF">J2S00_001236</name>
</gene>
<name>A0ABU0CPW9_9BACI</name>
<protein>
    <submittedName>
        <fullName evidence="1">Uncharacterized protein</fullName>
    </submittedName>
</protein>
<proteinExistence type="predicted"/>